<evidence type="ECO:0000313" key="2">
    <source>
        <dbReference type="Proteomes" id="UP001630127"/>
    </source>
</evidence>
<keyword evidence="2" id="KW-1185">Reference proteome</keyword>
<evidence type="ECO:0000313" key="1">
    <source>
        <dbReference type="EMBL" id="KAL3518643.1"/>
    </source>
</evidence>
<dbReference type="EMBL" id="JBJUIK010000009">
    <property type="protein sequence ID" value="KAL3518643.1"/>
    <property type="molecule type" value="Genomic_DNA"/>
</dbReference>
<name>A0ABD2ZLP5_9GENT</name>
<accession>A0ABD2ZLP5</accession>
<reference evidence="1 2" key="1">
    <citation type="submission" date="2024-11" db="EMBL/GenBank/DDBJ databases">
        <title>A near-complete genome assembly of Cinchona calisaya.</title>
        <authorList>
            <person name="Lian D.C."/>
            <person name="Zhao X.W."/>
            <person name="Wei L."/>
        </authorList>
    </citation>
    <scope>NUCLEOTIDE SEQUENCE [LARGE SCALE GENOMIC DNA]</scope>
    <source>
        <tissue evidence="1">Nenye</tissue>
    </source>
</reference>
<proteinExistence type="predicted"/>
<dbReference type="AlphaFoldDB" id="A0ABD2ZLP5"/>
<organism evidence="1 2">
    <name type="scientific">Cinchona calisaya</name>
    <dbReference type="NCBI Taxonomy" id="153742"/>
    <lineage>
        <taxon>Eukaryota</taxon>
        <taxon>Viridiplantae</taxon>
        <taxon>Streptophyta</taxon>
        <taxon>Embryophyta</taxon>
        <taxon>Tracheophyta</taxon>
        <taxon>Spermatophyta</taxon>
        <taxon>Magnoliopsida</taxon>
        <taxon>eudicotyledons</taxon>
        <taxon>Gunneridae</taxon>
        <taxon>Pentapetalae</taxon>
        <taxon>asterids</taxon>
        <taxon>lamiids</taxon>
        <taxon>Gentianales</taxon>
        <taxon>Rubiaceae</taxon>
        <taxon>Cinchonoideae</taxon>
        <taxon>Cinchoneae</taxon>
        <taxon>Cinchona</taxon>
    </lineage>
</organism>
<gene>
    <name evidence="1" type="ORF">ACH5RR_021232</name>
</gene>
<dbReference type="Proteomes" id="UP001630127">
    <property type="component" value="Unassembled WGS sequence"/>
</dbReference>
<sequence length="217" mass="25278">MEKPEIWLPPLNSHGDYSVSVVASQLKESWYNPSICDSKILIEVNVSVAYYSEKSDTDITIKGLSVDRSFLIDSCVLDSKQSSREAIAEMFGKLYIPFELNCVVWRERDLDGFFKISSGTLENVDCLVKRISKFAKCIRDDDCNAGHNVLPLNLSISKMVRVPEFEIREWNSWFDEEIKDDPDFEDEYMEAISRPRTREEVECERVLARTTFKHWRR</sequence>
<comment type="caution">
    <text evidence="1">The sequence shown here is derived from an EMBL/GenBank/DDBJ whole genome shotgun (WGS) entry which is preliminary data.</text>
</comment>
<protein>
    <submittedName>
        <fullName evidence="1">Uncharacterized protein</fullName>
    </submittedName>
</protein>